<evidence type="ECO:0000256" key="4">
    <source>
        <dbReference type="ARBA" id="ARBA00023203"/>
    </source>
</evidence>
<accession>A0ABD3EDJ7</accession>
<feature type="domain" description="Myosin motor" evidence="7">
    <location>
        <begin position="1"/>
        <end position="99"/>
    </location>
</feature>
<proteinExistence type="inferred from homology"/>
<dbReference type="GO" id="GO:0005524">
    <property type="term" value="F:ATP binding"/>
    <property type="evidence" value="ECO:0007669"/>
    <property type="project" value="UniProtKB-KW"/>
</dbReference>
<evidence type="ECO:0000256" key="5">
    <source>
        <dbReference type="PROSITE-ProRule" id="PRU00782"/>
    </source>
</evidence>
<evidence type="ECO:0000313" key="9">
    <source>
        <dbReference type="Proteomes" id="UP001632038"/>
    </source>
</evidence>
<comment type="similarity">
    <text evidence="5">Belongs to the TRAFAC class myosin-kinesin ATPase superfamily. Myosin family.</text>
</comment>
<reference evidence="9" key="1">
    <citation type="journal article" date="2024" name="IScience">
        <title>Strigolactones Initiate the Formation of Haustorium-like Structures in Castilleja.</title>
        <authorList>
            <person name="Buerger M."/>
            <person name="Peterson D."/>
            <person name="Chory J."/>
        </authorList>
    </citation>
    <scope>NUCLEOTIDE SEQUENCE [LARGE SCALE GENOMIC DNA]</scope>
</reference>
<dbReference type="PANTHER" id="PTHR13140">
    <property type="entry name" value="MYOSIN"/>
    <property type="match status" value="1"/>
</dbReference>
<protein>
    <recommendedName>
        <fullName evidence="7">Myosin motor domain-containing protein</fullName>
    </recommendedName>
</protein>
<evidence type="ECO:0000256" key="2">
    <source>
        <dbReference type="ARBA" id="ARBA00022840"/>
    </source>
</evidence>
<dbReference type="GO" id="GO:0005516">
    <property type="term" value="F:calmodulin binding"/>
    <property type="evidence" value="ECO:0007669"/>
    <property type="project" value="UniProtKB-KW"/>
</dbReference>
<dbReference type="InterPro" id="IPR027417">
    <property type="entry name" value="P-loop_NTPase"/>
</dbReference>
<dbReference type="GO" id="GO:0016459">
    <property type="term" value="C:myosin complex"/>
    <property type="evidence" value="ECO:0007669"/>
    <property type="project" value="UniProtKB-KW"/>
</dbReference>
<dbReference type="InterPro" id="IPR000048">
    <property type="entry name" value="IQ_motif_EF-hand-BS"/>
</dbReference>
<evidence type="ECO:0000256" key="1">
    <source>
        <dbReference type="ARBA" id="ARBA00022741"/>
    </source>
</evidence>
<dbReference type="InterPro" id="IPR001609">
    <property type="entry name" value="Myosin_head_motor_dom-like"/>
</dbReference>
<dbReference type="SMART" id="SM00015">
    <property type="entry name" value="IQ"/>
    <property type="match status" value="2"/>
</dbReference>
<comment type="caution">
    <text evidence="8">The sequence shown here is derived from an EMBL/GenBank/DDBJ whole genome shotgun (WGS) entry which is preliminary data.</text>
</comment>
<dbReference type="Proteomes" id="UP001632038">
    <property type="component" value="Unassembled WGS sequence"/>
</dbReference>
<keyword evidence="9" id="KW-1185">Reference proteome</keyword>
<gene>
    <name evidence="8" type="ORF">CASFOL_004207</name>
</gene>
<dbReference type="PROSITE" id="PS51456">
    <property type="entry name" value="MYOSIN_MOTOR"/>
    <property type="match status" value="1"/>
</dbReference>
<keyword evidence="2" id="KW-0067">ATP-binding</keyword>
<dbReference type="PANTHER" id="PTHR13140:SF780">
    <property type="entry name" value="MYOSIN-1"/>
    <property type="match status" value="1"/>
</dbReference>
<comment type="caution">
    <text evidence="5">Lacks conserved residue(s) required for the propagation of feature annotation.</text>
</comment>
<dbReference type="GO" id="GO:0030048">
    <property type="term" value="P:actin filament-based movement"/>
    <property type="evidence" value="ECO:0007669"/>
    <property type="project" value="UniProtKB-ARBA"/>
</dbReference>
<dbReference type="Gene3D" id="1.20.5.190">
    <property type="match status" value="1"/>
</dbReference>
<feature type="region of interest" description="Disordered" evidence="6">
    <location>
        <begin position="293"/>
        <end position="318"/>
    </location>
</feature>
<dbReference type="AlphaFoldDB" id="A0ABD3EDJ7"/>
<evidence type="ECO:0000256" key="3">
    <source>
        <dbReference type="ARBA" id="ARBA00022860"/>
    </source>
</evidence>
<evidence type="ECO:0000313" key="8">
    <source>
        <dbReference type="EMBL" id="KAL3651205.1"/>
    </source>
</evidence>
<dbReference type="Pfam" id="PF00063">
    <property type="entry name" value="Myosin_head"/>
    <property type="match status" value="1"/>
</dbReference>
<dbReference type="SUPFAM" id="SSF52540">
    <property type="entry name" value="P-loop containing nucleoside triphosphate hydrolases"/>
    <property type="match status" value="1"/>
</dbReference>
<organism evidence="8 9">
    <name type="scientific">Castilleja foliolosa</name>
    <dbReference type="NCBI Taxonomy" id="1961234"/>
    <lineage>
        <taxon>Eukaryota</taxon>
        <taxon>Viridiplantae</taxon>
        <taxon>Streptophyta</taxon>
        <taxon>Embryophyta</taxon>
        <taxon>Tracheophyta</taxon>
        <taxon>Spermatophyta</taxon>
        <taxon>Magnoliopsida</taxon>
        <taxon>eudicotyledons</taxon>
        <taxon>Gunneridae</taxon>
        <taxon>Pentapetalae</taxon>
        <taxon>asterids</taxon>
        <taxon>lamiids</taxon>
        <taxon>Lamiales</taxon>
        <taxon>Orobanchaceae</taxon>
        <taxon>Pedicularideae</taxon>
        <taxon>Castillejinae</taxon>
        <taxon>Castilleja</taxon>
    </lineage>
</organism>
<evidence type="ECO:0000256" key="6">
    <source>
        <dbReference type="SAM" id="MobiDB-lite"/>
    </source>
</evidence>
<feature type="compositionally biased region" description="Low complexity" evidence="6">
    <location>
        <begin position="308"/>
        <end position="318"/>
    </location>
</feature>
<dbReference type="Gene3D" id="1.20.58.530">
    <property type="match status" value="1"/>
</dbReference>
<name>A0ABD3EDJ7_9LAMI</name>
<dbReference type="GO" id="GO:0003779">
    <property type="term" value="F:actin binding"/>
    <property type="evidence" value="ECO:0007669"/>
    <property type="project" value="UniProtKB-KW"/>
</dbReference>
<evidence type="ECO:0000259" key="7">
    <source>
        <dbReference type="PROSITE" id="PS51456"/>
    </source>
</evidence>
<keyword evidence="5" id="KW-0505">Motor protein</keyword>
<keyword evidence="4 5" id="KW-0009">Actin-binding</keyword>
<dbReference type="Pfam" id="PF00612">
    <property type="entry name" value="IQ"/>
    <property type="match status" value="2"/>
</dbReference>
<dbReference type="SMART" id="SM00242">
    <property type="entry name" value="MYSc"/>
    <property type="match status" value="1"/>
</dbReference>
<keyword evidence="3" id="KW-0112">Calmodulin-binding</keyword>
<dbReference type="EMBL" id="JAVIJP010000006">
    <property type="protein sequence ID" value="KAL3651205.1"/>
    <property type="molecule type" value="Genomic_DNA"/>
</dbReference>
<keyword evidence="1" id="KW-0547">Nucleotide-binding</keyword>
<dbReference type="PROSITE" id="PS50096">
    <property type="entry name" value="IQ"/>
    <property type="match status" value="1"/>
</dbReference>
<sequence>MQTKDYNNISTVTYSNWSKRECMQDGIDWAKVEFEDNQDCLNLFEKKPLGLQSLLDEESTFPNGTDLSFANKLKHHLKSKPCFRGERGKAFTVRHYAGDCTARRYGFLLLKHVASKDPLSVSVAILHQFNILPEMYQVGYTKLFFRTGQIGVLEDTRNRTLHGILRVQSCFRGHKARCLLREIKRGIATLQSFIQKHVKSRTSKKEFQRLNEASAVLQSVIRGWLVRRCNGDAGLLQFVGGKGNKSEQVLVSSSFLRGESALRDKHEENSILQQQFENRTLVRVRAQNEVHGGRTKCDHFSRSRHKQQQQQHLEHSSSSIGRLAQEFEQRSQVFGDDAKFLVEVKTGKAEASLDPDNELWRLKHTFEAWKEDYGVRLRETKVILNKLGEEQGGEEGSAADKLSKSWWGRRNRTAQGLIN</sequence>
<keyword evidence="5" id="KW-0518">Myosin</keyword>